<dbReference type="AlphaFoldDB" id="A0AB36B6R6"/>
<dbReference type="Proteomes" id="UP000604383">
    <property type="component" value="Unassembled WGS sequence"/>
</dbReference>
<accession>A0AB36B6R6</accession>
<sequence length="64" mass="7429">MAMVISDSFPCFNTLTDVQWEHINTCFIRHGNSQQHTDTLHETEYACHYLGLHLLTVMALYICI</sequence>
<proteinExistence type="predicted"/>
<protein>
    <recommendedName>
        <fullName evidence="3">Transposase</fullName>
    </recommendedName>
</protein>
<gene>
    <name evidence="1" type="ORF">GT664_11845</name>
</gene>
<organism evidence="1 2">
    <name type="scientific">Clostridium innocuum</name>
    <dbReference type="NCBI Taxonomy" id="1522"/>
    <lineage>
        <taxon>Bacteria</taxon>
        <taxon>Bacillati</taxon>
        <taxon>Bacillota</taxon>
        <taxon>Clostridia</taxon>
        <taxon>Eubacteriales</taxon>
        <taxon>Clostridiaceae</taxon>
        <taxon>Clostridium</taxon>
    </lineage>
</organism>
<evidence type="ECO:0000313" key="2">
    <source>
        <dbReference type="Proteomes" id="UP000604383"/>
    </source>
</evidence>
<reference evidence="1" key="1">
    <citation type="journal article" date="2019" name="Nat. Med.">
        <title>A library of human gut bacterial isolates paired with longitudinal multiomics data enables mechanistic microbiome research.</title>
        <authorList>
            <person name="Poyet M."/>
            <person name="Groussin M."/>
            <person name="Gibbons S.M."/>
            <person name="Avila-Pacheco J."/>
            <person name="Jiang X."/>
            <person name="Kearney S.M."/>
            <person name="Perrotta A.R."/>
            <person name="Berdy B."/>
            <person name="Zhao S."/>
            <person name="Lieberman T.D."/>
            <person name="Swanson P.K."/>
            <person name="Smith M."/>
            <person name="Roesemann S."/>
            <person name="Alexander J.E."/>
            <person name="Rich S.A."/>
            <person name="Livny J."/>
            <person name="Vlamakis H."/>
            <person name="Clish C."/>
            <person name="Bullock K."/>
            <person name="Deik A."/>
            <person name="Scott J."/>
            <person name="Pierce K.A."/>
            <person name="Xavier R.J."/>
            <person name="Alm E.J."/>
        </authorList>
    </citation>
    <scope>NUCLEOTIDE SEQUENCE</scope>
    <source>
        <strain evidence="1">BIOML-A12</strain>
    </source>
</reference>
<dbReference type="EMBL" id="WWTN01000019">
    <property type="protein sequence ID" value="MZH56422.1"/>
    <property type="molecule type" value="Genomic_DNA"/>
</dbReference>
<evidence type="ECO:0008006" key="3">
    <source>
        <dbReference type="Google" id="ProtNLM"/>
    </source>
</evidence>
<comment type="caution">
    <text evidence="1">The sequence shown here is derived from an EMBL/GenBank/DDBJ whole genome shotgun (WGS) entry which is preliminary data.</text>
</comment>
<name>A0AB36B6R6_CLOIN</name>
<evidence type="ECO:0000313" key="1">
    <source>
        <dbReference type="EMBL" id="MZH56422.1"/>
    </source>
</evidence>